<evidence type="ECO:0000313" key="2">
    <source>
        <dbReference type="Proteomes" id="UP000218615"/>
    </source>
</evidence>
<evidence type="ECO:0000313" key="1">
    <source>
        <dbReference type="EMBL" id="SNQ60179.1"/>
    </source>
</evidence>
<organism evidence="1 2">
    <name type="scientific">Candidatus Methanoperedens nitratireducens</name>
    <dbReference type="NCBI Taxonomy" id="1392998"/>
    <lineage>
        <taxon>Archaea</taxon>
        <taxon>Methanobacteriati</taxon>
        <taxon>Methanobacteriota</taxon>
        <taxon>Stenosarchaea group</taxon>
        <taxon>Methanomicrobia</taxon>
        <taxon>Methanosarcinales</taxon>
        <taxon>ANME-2 cluster</taxon>
        <taxon>Candidatus Methanoperedentaceae</taxon>
        <taxon>Candidatus Methanoperedens</taxon>
    </lineage>
</organism>
<dbReference type="AlphaFoldDB" id="A0A284VLT8"/>
<sequence>MLIWGDQMKTQPLSGKAVKIYFGDRGEHYFSREDVKAAVNWLKGKLENESRSNVKGSEDLRYPVDFYRIMRLIDEAFADAGI</sequence>
<gene>
    <name evidence="1" type="ORF">MNV_1670013</name>
</gene>
<accession>A0A284VLT8</accession>
<reference evidence="2" key="1">
    <citation type="submission" date="2017-06" db="EMBL/GenBank/DDBJ databases">
        <authorList>
            <person name="Cremers G."/>
        </authorList>
    </citation>
    <scope>NUCLEOTIDE SEQUENCE [LARGE SCALE GENOMIC DNA]</scope>
</reference>
<name>A0A284VLT8_9EURY</name>
<proteinExistence type="predicted"/>
<protein>
    <submittedName>
        <fullName evidence="1">Uncharacterized protein</fullName>
    </submittedName>
</protein>
<dbReference type="EMBL" id="FZMP01000076">
    <property type="protein sequence ID" value="SNQ60179.1"/>
    <property type="molecule type" value="Genomic_DNA"/>
</dbReference>
<keyword evidence="2" id="KW-1185">Reference proteome</keyword>
<dbReference type="Proteomes" id="UP000218615">
    <property type="component" value="Unassembled WGS sequence"/>
</dbReference>